<name>V4LU33_EUTSA</name>
<dbReference type="Gene3D" id="1.25.40.10">
    <property type="entry name" value="Tetratricopeptide repeat domain"/>
    <property type="match status" value="1"/>
</dbReference>
<dbReference type="PANTHER" id="PTHR47932">
    <property type="entry name" value="ATPASE EXPRESSION PROTEIN 3"/>
    <property type="match status" value="1"/>
</dbReference>
<evidence type="ECO:0000256" key="2">
    <source>
        <dbReference type="ARBA" id="ARBA00022737"/>
    </source>
</evidence>
<protein>
    <recommendedName>
        <fullName evidence="5">Pentacotripeptide-repeat region of PRORP domain-containing protein</fullName>
    </recommendedName>
</protein>
<dbReference type="Gramene" id="ESQ43413">
    <property type="protein sequence ID" value="ESQ43413"/>
    <property type="gene ID" value="EUTSA_v10015983mg"/>
</dbReference>
<dbReference type="NCBIfam" id="TIGR00756">
    <property type="entry name" value="PPR"/>
    <property type="match status" value="1"/>
</dbReference>
<dbReference type="Pfam" id="PF13041">
    <property type="entry name" value="PPR_2"/>
    <property type="match status" value="1"/>
</dbReference>
<sequence>MQKSEMELSIVIYDIIIEGMCKAGFCRKGLKKDAYVLLSKMKEDGPISDSGTYNTLIRTHLRDGDKLTSVELIKEMRSCRFCGDASTICLVTNMLHDGRLDKSFLKMLS</sequence>
<dbReference type="KEGG" id="eus:EUTSA_v10015983mg"/>
<dbReference type="AlphaFoldDB" id="V4LU33"/>
<dbReference type="InterPro" id="IPR002885">
    <property type="entry name" value="PPR_rpt"/>
</dbReference>
<dbReference type="InterPro" id="IPR011990">
    <property type="entry name" value="TPR-like_helical_dom_sf"/>
</dbReference>
<evidence type="ECO:0000313" key="3">
    <source>
        <dbReference type="EMBL" id="ESQ43413.1"/>
    </source>
</evidence>
<dbReference type="PANTHER" id="PTHR47932:SF63">
    <property type="entry name" value="OS08G0290000 PROTEIN"/>
    <property type="match status" value="1"/>
</dbReference>
<keyword evidence="2" id="KW-0677">Repeat</keyword>
<dbReference type="eggNOG" id="KOG4197">
    <property type="taxonomic scope" value="Eukaryota"/>
</dbReference>
<evidence type="ECO:0000256" key="1">
    <source>
        <dbReference type="ARBA" id="ARBA00007626"/>
    </source>
</evidence>
<dbReference type="Proteomes" id="UP000030689">
    <property type="component" value="Unassembled WGS sequence"/>
</dbReference>
<dbReference type="EMBL" id="KI517464">
    <property type="protein sequence ID" value="ESQ43413.1"/>
    <property type="molecule type" value="Genomic_DNA"/>
</dbReference>
<evidence type="ECO:0000313" key="4">
    <source>
        <dbReference type="Proteomes" id="UP000030689"/>
    </source>
</evidence>
<proteinExistence type="inferred from homology"/>
<organism evidence="3 4">
    <name type="scientific">Eutrema salsugineum</name>
    <name type="common">Saltwater cress</name>
    <name type="synonym">Sisymbrium salsugineum</name>
    <dbReference type="NCBI Taxonomy" id="72664"/>
    <lineage>
        <taxon>Eukaryota</taxon>
        <taxon>Viridiplantae</taxon>
        <taxon>Streptophyta</taxon>
        <taxon>Embryophyta</taxon>
        <taxon>Tracheophyta</taxon>
        <taxon>Spermatophyta</taxon>
        <taxon>Magnoliopsida</taxon>
        <taxon>eudicotyledons</taxon>
        <taxon>Gunneridae</taxon>
        <taxon>Pentapetalae</taxon>
        <taxon>rosids</taxon>
        <taxon>malvids</taxon>
        <taxon>Brassicales</taxon>
        <taxon>Brassicaceae</taxon>
        <taxon>Eutremeae</taxon>
        <taxon>Eutrema</taxon>
    </lineage>
</organism>
<dbReference type="GO" id="GO:0003729">
    <property type="term" value="F:mRNA binding"/>
    <property type="evidence" value="ECO:0007669"/>
    <property type="project" value="TreeGrafter"/>
</dbReference>
<keyword evidence="4" id="KW-1185">Reference proteome</keyword>
<dbReference type="STRING" id="72664.V4LU33"/>
<comment type="similarity">
    <text evidence="1">Belongs to the PPR family. P subfamily.</text>
</comment>
<evidence type="ECO:0008006" key="5">
    <source>
        <dbReference type="Google" id="ProtNLM"/>
    </source>
</evidence>
<reference evidence="3 4" key="1">
    <citation type="journal article" date="2013" name="Front. Plant Sci.">
        <title>The Reference Genome of the Halophytic Plant Eutrema salsugineum.</title>
        <authorList>
            <person name="Yang R."/>
            <person name="Jarvis D.E."/>
            <person name="Chen H."/>
            <person name="Beilstein M.A."/>
            <person name="Grimwood J."/>
            <person name="Jenkins J."/>
            <person name="Shu S."/>
            <person name="Prochnik S."/>
            <person name="Xin M."/>
            <person name="Ma C."/>
            <person name="Schmutz J."/>
            <person name="Wing R.A."/>
            <person name="Mitchell-Olds T."/>
            <person name="Schumaker K.S."/>
            <person name="Wang X."/>
        </authorList>
    </citation>
    <scope>NUCLEOTIDE SEQUENCE [LARGE SCALE GENOMIC DNA]</scope>
</reference>
<gene>
    <name evidence="3" type="ORF">EUTSA_v10015983mg</name>
</gene>
<accession>V4LU33</accession>